<dbReference type="EMBL" id="ML737935">
    <property type="protein sequence ID" value="KAE8358031.1"/>
    <property type="molecule type" value="Genomic_DNA"/>
</dbReference>
<dbReference type="AlphaFoldDB" id="A0A5N6ZK80"/>
<evidence type="ECO:0000256" key="1">
    <source>
        <dbReference type="SAM" id="Phobius"/>
    </source>
</evidence>
<dbReference type="Proteomes" id="UP000326268">
    <property type="component" value="Unassembled WGS sequence"/>
</dbReference>
<evidence type="ECO:0000313" key="3">
    <source>
        <dbReference type="Proteomes" id="UP000326268"/>
    </source>
</evidence>
<keyword evidence="1" id="KW-1133">Transmembrane helix</keyword>
<gene>
    <name evidence="2" type="ORF">BDV27DRAFT_75103</name>
</gene>
<dbReference type="GeneID" id="43661935"/>
<accession>A0A5N6ZK80</accession>
<dbReference type="RefSeq" id="XP_031921112.1">
    <property type="nucleotide sequence ID" value="XM_032077489.1"/>
</dbReference>
<proteinExistence type="predicted"/>
<organism evidence="2 3">
    <name type="scientific">Aspergillus caelatus</name>
    <dbReference type="NCBI Taxonomy" id="61420"/>
    <lineage>
        <taxon>Eukaryota</taxon>
        <taxon>Fungi</taxon>
        <taxon>Dikarya</taxon>
        <taxon>Ascomycota</taxon>
        <taxon>Pezizomycotina</taxon>
        <taxon>Eurotiomycetes</taxon>
        <taxon>Eurotiomycetidae</taxon>
        <taxon>Eurotiales</taxon>
        <taxon>Aspergillaceae</taxon>
        <taxon>Aspergillus</taxon>
        <taxon>Aspergillus subgen. Circumdati</taxon>
    </lineage>
</organism>
<dbReference type="OrthoDB" id="6513151at2759"/>
<protein>
    <submittedName>
        <fullName evidence="2">Uncharacterized protein</fullName>
    </submittedName>
</protein>
<keyword evidence="3" id="KW-1185">Reference proteome</keyword>
<feature type="transmembrane region" description="Helical" evidence="1">
    <location>
        <begin position="48"/>
        <end position="67"/>
    </location>
</feature>
<name>A0A5N6ZK80_9EURO</name>
<keyword evidence="1" id="KW-0472">Membrane</keyword>
<evidence type="ECO:0000313" key="2">
    <source>
        <dbReference type="EMBL" id="KAE8358031.1"/>
    </source>
</evidence>
<reference evidence="2 3" key="1">
    <citation type="submission" date="2019-04" db="EMBL/GenBank/DDBJ databases">
        <title>Friends and foes A comparative genomics studyof 23 Aspergillus species from section Flavi.</title>
        <authorList>
            <consortium name="DOE Joint Genome Institute"/>
            <person name="Kjaerbolling I."/>
            <person name="Vesth T."/>
            <person name="Frisvad J.C."/>
            <person name="Nybo J.L."/>
            <person name="Theobald S."/>
            <person name="Kildgaard S."/>
            <person name="Isbrandt T."/>
            <person name="Kuo A."/>
            <person name="Sato A."/>
            <person name="Lyhne E.K."/>
            <person name="Kogle M.E."/>
            <person name="Wiebenga A."/>
            <person name="Kun R.S."/>
            <person name="Lubbers R.J."/>
            <person name="Makela M.R."/>
            <person name="Barry K."/>
            <person name="Chovatia M."/>
            <person name="Clum A."/>
            <person name="Daum C."/>
            <person name="Haridas S."/>
            <person name="He G."/>
            <person name="LaButti K."/>
            <person name="Lipzen A."/>
            <person name="Mondo S."/>
            <person name="Riley R."/>
            <person name="Salamov A."/>
            <person name="Simmons B.A."/>
            <person name="Magnuson J.K."/>
            <person name="Henrissat B."/>
            <person name="Mortensen U.H."/>
            <person name="Larsen T.O."/>
            <person name="Devries R.P."/>
            <person name="Grigoriev I.V."/>
            <person name="Machida M."/>
            <person name="Baker S.E."/>
            <person name="Andersen M.R."/>
        </authorList>
    </citation>
    <scope>NUCLEOTIDE SEQUENCE [LARGE SCALE GENOMIC DNA]</scope>
    <source>
        <strain evidence="2 3">CBS 763.97</strain>
    </source>
</reference>
<keyword evidence="1" id="KW-0812">Transmembrane</keyword>
<sequence length="98" mass="11244">MLPLHLLPPPPRRCCYTGVSGRSCETELLGRLTFPAINGWLLDLYCPFLLVFISSLASIFPMQYYIVHLARFRSHLILQSAHSFPMPLIVFIKQKLAR</sequence>